<organism evidence="2 3">
    <name type="scientific">Abyssalbus ytuae</name>
    <dbReference type="NCBI Taxonomy" id="2926907"/>
    <lineage>
        <taxon>Bacteria</taxon>
        <taxon>Pseudomonadati</taxon>
        <taxon>Bacteroidota</taxon>
        <taxon>Flavobacteriia</taxon>
        <taxon>Flavobacteriales</taxon>
        <taxon>Flavobacteriaceae</taxon>
        <taxon>Abyssalbus</taxon>
    </lineage>
</organism>
<proteinExistence type="predicted"/>
<evidence type="ECO:0000313" key="2">
    <source>
        <dbReference type="EMBL" id="UOB16513.1"/>
    </source>
</evidence>
<protein>
    <submittedName>
        <fullName evidence="2">Uncharacterized protein</fullName>
    </submittedName>
</protein>
<dbReference type="Proteomes" id="UP000831290">
    <property type="component" value="Chromosome"/>
</dbReference>
<accession>A0A9E6ZRF7</accession>
<feature type="transmembrane region" description="Helical" evidence="1">
    <location>
        <begin position="105"/>
        <end position="123"/>
    </location>
</feature>
<dbReference type="EMBL" id="CP094358">
    <property type="protein sequence ID" value="UOB16513.1"/>
    <property type="molecule type" value="Genomic_DNA"/>
</dbReference>
<feature type="transmembrane region" description="Helical" evidence="1">
    <location>
        <begin position="66"/>
        <end position="85"/>
    </location>
</feature>
<sequence length="203" mass="22662">MESKKYLEDITEIKNMMNRSSRFISLSGLSGILAGIYALIGAFIAYKLVSNSHRGYLILDGHIFRLVMLDLALVALASIVTAILLSTAKAKKNGEKIWDSSSKRLVINFLIPLITGGIYILIILNQQKYGQTAALMLIFYGLALINASKYTLGYIRYLGIGEIVLGLICAFIPGFGFWLWVLGFGILHIIYGTLMHFKYDRKK</sequence>
<keyword evidence="3" id="KW-1185">Reference proteome</keyword>
<name>A0A9E6ZRF7_9FLAO</name>
<dbReference type="RefSeq" id="WP_255841715.1">
    <property type="nucleotide sequence ID" value="NZ_CP094358.1"/>
</dbReference>
<feature type="transmembrane region" description="Helical" evidence="1">
    <location>
        <begin position="179"/>
        <end position="197"/>
    </location>
</feature>
<feature type="transmembrane region" description="Helical" evidence="1">
    <location>
        <begin position="23"/>
        <end position="46"/>
    </location>
</feature>
<reference evidence="2" key="1">
    <citation type="submission" date="2022-03" db="EMBL/GenBank/DDBJ databases">
        <title>Description of Abyssus ytuae gen. nov., sp. nov., a novel member of the family Flavobacteriaceae isolated from the sediment of Mariana Trench.</title>
        <authorList>
            <person name="Zhang J."/>
            <person name="Xu X."/>
        </authorList>
    </citation>
    <scope>NUCLEOTIDE SEQUENCE</scope>
    <source>
        <strain evidence="2">MT3330</strain>
    </source>
</reference>
<evidence type="ECO:0000313" key="3">
    <source>
        <dbReference type="Proteomes" id="UP000831290"/>
    </source>
</evidence>
<keyword evidence="1" id="KW-1133">Transmembrane helix</keyword>
<feature type="transmembrane region" description="Helical" evidence="1">
    <location>
        <begin position="129"/>
        <end position="147"/>
    </location>
</feature>
<dbReference type="AlphaFoldDB" id="A0A9E6ZRF7"/>
<keyword evidence="1" id="KW-0812">Transmembrane</keyword>
<gene>
    <name evidence="2" type="ORF">MQE35_12290</name>
</gene>
<dbReference type="KEGG" id="fbm:MQE35_12290"/>
<evidence type="ECO:0000256" key="1">
    <source>
        <dbReference type="SAM" id="Phobius"/>
    </source>
</evidence>
<feature type="transmembrane region" description="Helical" evidence="1">
    <location>
        <begin position="154"/>
        <end position="173"/>
    </location>
</feature>
<keyword evidence="1" id="KW-0472">Membrane</keyword>